<evidence type="ECO:0000313" key="2">
    <source>
        <dbReference type="Proteomes" id="UP000436088"/>
    </source>
</evidence>
<dbReference type="AlphaFoldDB" id="A0A6A3CJT2"/>
<organism evidence="1 2">
    <name type="scientific">Hibiscus syriacus</name>
    <name type="common">Rose of Sharon</name>
    <dbReference type="NCBI Taxonomy" id="106335"/>
    <lineage>
        <taxon>Eukaryota</taxon>
        <taxon>Viridiplantae</taxon>
        <taxon>Streptophyta</taxon>
        <taxon>Embryophyta</taxon>
        <taxon>Tracheophyta</taxon>
        <taxon>Spermatophyta</taxon>
        <taxon>Magnoliopsida</taxon>
        <taxon>eudicotyledons</taxon>
        <taxon>Gunneridae</taxon>
        <taxon>Pentapetalae</taxon>
        <taxon>rosids</taxon>
        <taxon>malvids</taxon>
        <taxon>Malvales</taxon>
        <taxon>Malvaceae</taxon>
        <taxon>Malvoideae</taxon>
        <taxon>Hibiscus</taxon>
    </lineage>
</organism>
<keyword evidence="2" id="KW-1185">Reference proteome</keyword>
<accession>A0A6A3CJT2</accession>
<gene>
    <name evidence="1" type="ORF">F3Y22_tig00004072pilonHSYRG00092</name>
</gene>
<name>A0A6A3CJT2_HIBSY</name>
<protein>
    <submittedName>
        <fullName evidence="1">Uncharacterized protein</fullName>
    </submittedName>
</protein>
<dbReference type="Proteomes" id="UP000436088">
    <property type="component" value="Unassembled WGS sequence"/>
</dbReference>
<dbReference type="EMBL" id="VEPZ02000247">
    <property type="protein sequence ID" value="KAE8728754.1"/>
    <property type="molecule type" value="Genomic_DNA"/>
</dbReference>
<reference evidence="1" key="1">
    <citation type="submission" date="2019-09" db="EMBL/GenBank/DDBJ databases">
        <title>Draft genome information of white flower Hibiscus syriacus.</title>
        <authorList>
            <person name="Kim Y.-M."/>
        </authorList>
    </citation>
    <scope>NUCLEOTIDE SEQUENCE [LARGE SCALE GENOMIC DNA]</scope>
    <source>
        <strain evidence="1">YM2019G1</strain>
    </source>
</reference>
<sequence length="109" mass="12428">MEEKENCYRTLSLLKKALLLHQTSPPTRGTWSGKNTLEKTQKLGPWCIRVSRKKNLQNGLCSRSMNLDDMVVSIATDKWKPLQSSQDLHSMVHSGNSAFWLAERFLLAP</sequence>
<comment type="caution">
    <text evidence="1">The sequence shown here is derived from an EMBL/GenBank/DDBJ whole genome shotgun (WGS) entry which is preliminary data.</text>
</comment>
<evidence type="ECO:0000313" key="1">
    <source>
        <dbReference type="EMBL" id="KAE8728754.1"/>
    </source>
</evidence>
<proteinExistence type="predicted"/>